<evidence type="ECO:0000313" key="5">
    <source>
        <dbReference type="EMBL" id="MBC6489697.1"/>
    </source>
</evidence>
<feature type="domain" description="Histidine kinase" evidence="4">
    <location>
        <begin position="830"/>
        <end position="1021"/>
    </location>
</feature>
<name>A0ABR7M3Y9_9BACT</name>
<dbReference type="Gene3D" id="1.20.5.1930">
    <property type="match status" value="1"/>
</dbReference>
<evidence type="ECO:0000256" key="1">
    <source>
        <dbReference type="ARBA" id="ARBA00022553"/>
    </source>
</evidence>
<accession>A0ABR7M3Y9</accession>
<dbReference type="Pfam" id="PF07494">
    <property type="entry name" value="Reg_prop"/>
    <property type="match status" value="2"/>
</dbReference>
<evidence type="ECO:0000259" key="4">
    <source>
        <dbReference type="PROSITE" id="PS50109"/>
    </source>
</evidence>
<dbReference type="Gene3D" id="2.130.10.10">
    <property type="entry name" value="YVTN repeat-like/Quinoprotein amine dehydrogenase"/>
    <property type="match status" value="3"/>
</dbReference>
<dbReference type="SUPFAM" id="SSF50998">
    <property type="entry name" value="Quinoprotein alcohol dehydrogenase-like"/>
    <property type="match status" value="1"/>
</dbReference>
<organism evidence="5 6">
    <name type="scientific">Flavihumibacter stibioxidans</name>
    <dbReference type="NCBI Taxonomy" id="1834163"/>
    <lineage>
        <taxon>Bacteria</taxon>
        <taxon>Pseudomonadati</taxon>
        <taxon>Bacteroidota</taxon>
        <taxon>Chitinophagia</taxon>
        <taxon>Chitinophagales</taxon>
        <taxon>Chitinophagaceae</taxon>
        <taxon>Flavihumibacter</taxon>
    </lineage>
</organism>
<dbReference type="SUPFAM" id="SSF63829">
    <property type="entry name" value="Calcium-dependent phosphotriesterase"/>
    <property type="match status" value="1"/>
</dbReference>
<comment type="caution">
    <text evidence="5">The sequence shown here is derived from an EMBL/GenBank/DDBJ whole genome shotgun (WGS) entry which is preliminary data.</text>
</comment>
<dbReference type="Proteomes" id="UP000765802">
    <property type="component" value="Unassembled WGS sequence"/>
</dbReference>
<keyword evidence="2" id="KW-0472">Membrane</keyword>
<dbReference type="InterPro" id="IPR005467">
    <property type="entry name" value="His_kinase_dom"/>
</dbReference>
<reference evidence="5 6" key="1">
    <citation type="submission" date="2016-07" db="EMBL/GenBank/DDBJ databases">
        <title>Genome analysis of Flavihumibacter stibioxidans YS-17.</title>
        <authorList>
            <person name="Shi K."/>
            <person name="Han Y."/>
            <person name="Wang G."/>
        </authorList>
    </citation>
    <scope>NUCLEOTIDE SEQUENCE [LARGE SCALE GENOMIC DNA]</scope>
    <source>
        <strain evidence="5 6">YS-17</strain>
    </source>
</reference>
<dbReference type="RefSeq" id="WP_187255052.1">
    <property type="nucleotide sequence ID" value="NZ_JBHULF010000006.1"/>
</dbReference>
<dbReference type="InterPro" id="IPR015943">
    <property type="entry name" value="WD40/YVTN_repeat-like_dom_sf"/>
</dbReference>
<keyword evidence="1" id="KW-0597">Phosphoprotein</keyword>
<dbReference type="CDD" id="cd16917">
    <property type="entry name" value="HATPase_UhpB-NarQ-NarX-like"/>
    <property type="match status" value="1"/>
</dbReference>
<sequence length="1021" mass="116543">MTRLLISCWLLVLTGNLLQAQQARQFSFTHYNSKNGLASNNVYNACQDKKGFIWIATVNGLQRFDGKDFLTFRHSRKAPRSIPANNVAAVFADRKGRIWIINEDNSVGIFDTDKFIYHPIDVDLRVKKANMFFPSKILEDWNGKIFLLIVAHGVYELNESQMVFKPVENILIPKGWNTLEIVPDREKNCYWIGADSGLAKYDPSTRQLSYRQHNMSRDPIIDAFSNERNVGGIMPVKNSRSFSCNTWPPESGHPVLYWFDGRTGRTTRHIIEDYIPKTYNEIKGQFQQSNGQVWVYGLPFIASLDTIKQQLSILSQPAAQNVQMQFDQANNIFEDRQKNLWVSTSDGLFVFNPESQAFNAYYLLRPAMTKPIDAPVNSIIQLSNRQIWVGTWGRGLYCYDENFHPLPVPAPLDAVKDKMTIWYLHQHSRTGLIFIGEQGGFLKVYDPLTGKFMNGRLPVFDNRTIRQITEDGEGNLWFGTQGGRLVKWNYSSAGRDYTTGYEIVAQPGLVHRLYTDTDGSIWVATLGNGLYHIDHKTGNLIEQITSSGKKGWKLSNDSPTDLIRYNDSLLIIAANSITVLNTRNKSSRTVSLDDGLPSNTAYFVRKDPQGHLWLGLQNGLCRWNFEQNSFTLFDRRDGILYDNLTTGGAFSLSRGRLAFASNHNFLVFDPAQLVQSANPPDITITGIHVMDKPLPVDSVVKQGSLELTAQNNSIVIDYSSLQYLNHNQLTIYHMLDGLDKDWVKSVSGKAIYNYLPYRNYTFRMKSVNGDGRETESKTSLGIRVRPPYWQSYWFLAMMVFLAVGFLYWLDRLRMQKIRATESIRRRIAGSLTEDLTNSLSSINISSELAKTKLESDTMRTRDYIHQISETSNRMTQAMYDMVWSINPQNDQLNKTLERMKQYITEQESIHDIDISIDADPSIMEKESDMEHRYELLCIFKEGISNSVKHSEAKIINVQLRLRKNKLLLLIQDDGKGFDTGTVALGRGINDMKRRAEAIGAQIEILSEKNTGTLIRLEMGLR</sequence>
<feature type="signal peptide" evidence="3">
    <location>
        <begin position="1"/>
        <end position="20"/>
    </location>
</feature>
<keyword evidence="6" id="KW-1185">Reference proteome</keyword>
<evidence type="ECO:0000256" key="2">
    <source>
        <dbReference type="SAM" id="Phobius"/>
    </source>
</evidence>
<keyword evidence="2" id="KW-1133">Transmembrane helix</keyword>
<dbReference type="PANTHER" id="PTHR43547">
    <property type="entry name" value="TWO-COMPONENT HISTIDINE KINASE"/>
    <property type="match status" value="1"/>
</dbReference>
<feature type="chain" id="PRO_5047484637" description="Histidine kinase domain-containing protein" evidence="3">
    <location>
        <begin position="21"/>
        <end position="1021"/>
    </location>
</feature>
<dbReference type="InterPro" id="IPR011123">
    <property type="entry name" value="Y_Y_Y"/>
</dbReference>
<feature type="transmembrane region" description="Helical" evidence="2">
    <location>
        <begin position="792"/>
        <end position="809"/>
    </location>
</feature>
<dbReference type="SUPFAM" id="SSF101898">
    <property type="entry name" value="NHL repeat"/>
    <property type="match status" value="1"/>
</dbReference>
<dbReference type="Pfam" id="PF07495">
    <property type="entry name" value="Y_Y_Y"/>
    <property type="match status" value="1"/>
</dbReference>
<dbReference type="SUPFAM" id="SSF55874">
    <property type="entry name" value="ATPase domain of HSP90 chaperone/DNA topoisomerase II/histidine kinase"/>
    <property type="match status" value="1"/>
</dbReference>
<keyword evidence="2" id="KW-0812">Transmembrane</keyword>
<dbReference type="Gene3D" id="2.60.40.10">
    <property type="entry name" value="Immunoglobulins"/>
    <property type="match status" value="1"/>
</dbReference>
<dbReference type="EMBL" id="MBUA01000001">
    <property type="protein sequence ID" value="MBC6489697.1"/>
    <property type="molecule type" value="Genomic_DNA"/>
</dbReference>
<keyword evidence="3" id="KW-0732">Signal</keyword>
<evidence type="ECO:0000313" key="6">
    <source>
        <dbReference type="Proteomes" id="UP000765802"/>
    </source>
</evidence>
<dbReference type="Gene3D" id="3.30.565.10">
    <property type="entry name" value="Histidine kinase-like ATPase, C-terminal domain"/>
    <property type="match status" value="1"/>
</dbReference>
<dbReference type="InterPro" id="IPR013783">
    <property type="entry name" value="Ig-like_fold"/>
</dbReference>
<dbReference type="InterPro" id="IPR011110">
    <property type="entry name" value="Reg_prop"/>
</dbReference>
<dbReference type="InterPro" id="IPR036890">
    <property type="entry name" value="HATPase_C_sf"/>
</dbReference>
<gene>
    <name evidence="5" type="ORF">BC349_01850</name>
</gene>
<dbReference type="PANTHER" id="PTHR43547:SF2">
    <property type="entry name" value="HYBRID SIGNAL TRANSDUCTION HISTIDINE KINASE C"/>
    <property type="match status" value="1"/>
</dbReference>
<evidence type="ECO:0000256" key="3">
    <source>
        <dbReference type="SAM" id="SignalP"/>
    </source>
</evidence>
<dbReference type="InterPro" id="IPR011047">
    <property type="entry name" value="Quinoprotein_ADH-like_sf"/>
</dbReference>
<dbReference type="PROSITE" id="PS50109">
    <property type="entry name" value="HIS_KIN"/>
    <property type="match status" value="1"/>
</dbReference>
<protein>
    <recommendedName>
        <fullName evidence="4">Histidine kinase domain-containing protein</fullName>
    </recommendedName>
</protein>
<proteinExistence type="predicted"/>